<protein>
    <recommendedName>
        <fullName evidence="3">XRE family transcriptional regulator</fullName>
    </recommendedName>
</protein>
<evidence type="ECO:0000313" key="2">
    <source>
        <dbReference type="Proteomes" id="UP000317122"/>
    </source>
</evidence>
<reference evidence="1 2" key="1">
    <citation type="journal article" date="2015" name="Stand. Genomic Sci.">
        <title>Genomic Encyclopedia of Bacterial and Archaeal Type Strains, Phase III: the genomes of soil and plant-associated and newly described type strains.</title>
        <authorList>
            <person name="Whitman W.B."/>
            <person name="Woyke T."/>
            <person name="Klenk H.P."/>
            <person name="Zhou Y."/>
            <person name="Lilburn T.G."/>
            <person name="Beck B.J."/>
            <person name="De Vos P."/>
            <person name="Vandamme P."/>
            <person name="Eisen J.A."/>
            <person name="Garrity G."/>
            <person name="Hugenholtz P."/>
            <person name="Kyrpides N.C."/>
        </authorList>
    </citation>
    <scope>NUCLEOTIDE SEQUENCE [LARGE SCALE GENOMIC DNA]</scope>
    <source>
        <strain evidence="1 2">CGMCC 1.2546</strain>
    </source>
</reference>
<proteinExistence type="predicted"/>
<dbReference type="EMBL" id="VLKT01000023">
    <property type="protein sequence ID" value="TWI34082.1"/>
    <property type="molecule type" value="Genomic_DNA"/>
</dbReference>
<gene>
    <name evidence="1" type="ORF">IQ26_03840</name>
</gene>
<dbReference type="GO" id="GO:0003677">
    <property type="term" value="F:DNA binding"/>
    <property type="evidence" value="ECO:0007669"/>
    <property type="project" value="InterPro"/>
</dbReference>
<dbReference type="Gene3D" id="1.10.260.40">
    <property type="entry name" value="lambda repressor-like DNA-binding domains"/>
    <property type="match status" value="1"/>
</dbReference>
<evidence type="ECO:0000313" key="1">
    <source>
        <dbReference type="EMBL" id="TWI34082.1"/>
    </source>
</evidence>
<keyword evidence="2" id="KW-1185">Reference proteome</keyword>
<sequence length="108" mass="11571">MVDIATTMMISPQQCRAARILTHVDRPLLAATSGVSPEAILSFERTGRNLSNADMLAVRRALEQLGAEFIPEDAVGGAGVRLRFDADQSRRISDWEAEGGAAGDDDVT</sequence>
<name>A0A562NPG1_9HYPH</name>
<dbReference type="InterPro" id="IPR010982">
    <property type="entry name" value="Lambda_DNA-bd_dom_sf"/>
</dbReference>
<organism evidence="1 2">
    <name type="scientific">Mesorhizobium tianshanense</name>
    <dbReference type="NCBI Taxonomy" id="39844"/>
    <lineage>
        <taxon>Bacteria</taxon>
        <taxon>Pseudomonadati</taxon>
        <taxon>Pseudomonadota</taxon>
        <taxon>Alphaproteobacteria</taxon>
        <taxon>Hyphomicrobiales</taxon>
        <taxon>Phyllobacteriaceae</taxon>
        <taxon>Mesorhizobium</taxon>
    </lineage>
</organism>
<dbReference type="AlphaFoldDB" id="A0A562NPG1"/>
<dbReference type="Proteomes" id="UP000317122">
    <property type="component" value="Unassembled WGS sequence"/>
</dbReference>
<accession>A0A562NPG1</accession>
<evidence type="ECO:0008006" key="3">
    <source>
        <dbReference type="Google" id="ProtNLM"/>
    </source>
</evidence>
<comment type="caution">
    <text evidence="1">The sequence shown here is derived from an EMBL/GenBank/DDBJ whole genome shotgun (WGS) entry which is preliminary data.</text>
</comment>